<dbReference type="RefSeq" id="WP_252469887.1">
    <property type="nucleotide sequence ID" value="NZ_JAMHFY010000012.1"/>
</dbReference>
<keyword evidence="3" id="KW-1185">Reference proteome</keyword>
<feature type="transmembrane region" description="Helical" evidence="1">
    <location>
        <begin position="38"/>
        <end position="58"/>
    </location>
</feature>
<name>A0ABT8QS15_9FIRM</name>
<feature type="transmembrane region" description="Helical" evidence="1">
    <location>
        <begin position="12"/>
        <end position="32"/>
    </location>
</feature>
<evidence type="ECO:0000256" key="1">
    <source>
        <dbReference type="SAM" id="Phobius"/>
    </source>
</evidence>
<comment type="caution">
    <text evidence="2">The sequence shown here is derived from an EMBL/GenBank/DDBJ whole genome shotgun (WGS) entry which is preliminary data.</text>
</comment>
<keyword evidence="1" id="KW-0812">Transmembrane</keyword>
<evidence type="ECO:0000313" key="3">
    <source>
        <dbReference type="Proteomes" id="UP001176021"/>
    </source>
</evidence>
<dbReference type="Proteomes" id="UP001176021">
    <property type="component" value="Unassembled WGS sequence"/>
</dbReference>
<reference evidence="2" key="1">
    <citation type="submission" date="2022-05" db="EMBL/GenBank/DDBJ databases">
        <title>Expanded diversity of anoxic marine methylotrophy in a Black Sea sulfate reducing microorganism.</title>
        <authorList>
            <person name="Fischer P.Q."/>
            <person name="Stams A.J.M."/>
            <person name="Villanueva L."/>
            <person name="Sousa D.Z."/>
        </authorList>
    </citation>
    <scope>NUCLEOTIDE SEQUENCE</scope>
    <source>
        <strain evidence="2">P130</strain>
    </source>
</reference>
<sequence length="118" mass="13448">MAGKVRVRPSKSQSLTGMIGGAVFVFIGFSLIELIGTFSLMFTIMGLVIGGLHAYNFFSNRGMTSWEIEEDPIHATAYRERDFETSLRKLNKLKEDGLISENEFEKKRIEIMKSEWYG</sequence>
<accession>A0ABT8QS15</accession>
<evidence type="ECO:0000313" key="2">
    <source>
        <dbReference type="EMBL" id="MDO0824139.1"/>
    </source>
</evidence>
<gene>
    <name evidence="2" type="ORF">M8H41_14950</name>
</gene>
<proteinExistence type="predicted"/>
<keyword evidence="1" id="KW-0472">Membrane</keyword>
<dbReference type="EMBL" id="JAMJEV010000012">
    <property type="protein sequence ID" value="MDO0824139.1"/>
    <property type="molecule type" value="Genomic_DNA"/>
</dbReference>
<organism evidence="2 3">
    <name type="scientific">Desulfosporosinus nitroreducens</name>
    <dbReference type="NCBI Taxonomy" id="2018668"/>
    <lineage>
        <taxon>Bacteria</taxon>
        <taxon>Bacillati</taxon>
        <taxon>Bacillota</taxon>
        <taxon>Clostridia</taxon>
        <taxon>Eubacteriales</taxon>
        <taxon>Desulfitobacteriaceae</taxon>
        <taxon>Desulfosporosinus</taxon>
    </lineage>
</organism>
<protein>
    <submittedName>
        <fullName evidence="2">SHOCT domain-containing protein</fullName>
    </submittedName>
</protein>
<keyword evidence="1" id="KW-1133">Transmembrane helix</keyword>